<sequence>MRTELRSADLEVAQQTLDDARALVAPALRRAVDGLPESVRHVVGHHFGWWDAQGSPLPAAEAGKGFRSALALAACEAVGGDRTRALPAAVAVDLVHNASLLHDDIIDQDALRRHRPAVWSVFGMPAAILAGDALFFLTTQVLIEASAPLADAGLAHLSTAIQQLVGGEFDDILFERQREVSPAECLAMATAKTGSLLAASCALGAIAAGAEAGRVEHLRAFGEQLGTALQLVDDVLGIWGSEERTGKPRLSDLRSRKKSLPVVAALAGGGAASRRLARLYGSDGPLTEQELELVADLVEDAGGRAWAVNEAERARRDALEHLAAAHPQPGPAGALTAIARLVTARDH</sequence>
<dbReference type="AlphaFoldDB" id="A0A561EXW8"/>
<dbReference type="GO" id="GO:0004659">
    <property type="term" value="F:prenyltransferase activity"/>
    <property type="evidence" value="ECO:0007669"/>
    <property type="project" value="InterPro"/>
</dbReference>
<dbReference type="InterPro" id="IPR008949">
    <property type="entry name" value="Isoprenoid_synthase_dom_sf"/>
</dbReference>
<keyword evidence="5" id="KW-1185">Reference proteome</keyword>
<keyword evidence="3" id="KW-0808">Transferase</keyword>
<comment type="caution">
    <text evidence="4">The sequence shown here is derived from an EMBL/GenBank/DDBJ whole genome shotgun (WGS) entry which is preliminary data.</text>
</comment>
<protein>
    <submittedName>
        <fullName evidence="4">Geranylgeranyl diphosphate synthase type I</fullName>
    </submittedName>
</protein>
<dbReference type="InterPro" id="IPR033749">
    <property type="entry name" value="Polyprenyl_synt_CS"/>
</dbReference>
<dbReference type="OrthoDB" id="4497239at2"/>
<dbReference type="PROSITE" id="PS00723">
    <property type="entry name" value="POLYPRENYL_SYNTHASE_1"/>
    <property type="match status" value="1"/>
</dbReference>
<dbReference type="CDD" id="cd00685">
    <property type="entry name" value="Trans_IPPS_HT"/>
    <property type="match status" value="1"/>
</dbReference>
<evidence type="ECO:0000256" key="1">
    <source>
        <dbReference type="ARBA" id="ARBA00022723"/>
    </source>
</evidence>
<dbReference type="SFLD" id="SFLDG01017">
    <property type="entry name" value="Polyprenyl_Transferase_Like"/>
    <property type="match status" value="1"/>
</dbReference>
<dbReference type="PANTHER" id="PTHR12001:SF86">
    <property type="entry name" value="GERANYLGERANYL DIPHOSPHATE SYNTHASE"/>
    <property type="match status" value="1"/>
</dbReference>
<dbReference type="EMBL" id="VIVR01000001">
    <property type="protein sequence ID" value="TWE20458.1"/>
    <property type="molecule type" value="Genomic_DNA"/>
</dbReference>
<evidence type="ECO:0000256" key="2">
    <source>
        <dbReference type="ARBA" id="ARBA00022842"/>
    </source>
</evidence>
<keyword evidence="1" id="KW-0479">Metal-binding</keyword>
<evidence type="ECO:0000313" key="4">
    <source>
        <dbReference type="EMBL" id="TWE20458.1"/>
    </source>
</evidence>
<reference evidence="4 5" key="1">
    <citation type="submission" date="2019-06" db="EMBL/GenBank/DDBJ databases">
        <title>Sequencing the genomes of 1000 actinobacteria strains.</title>
        <authorList>
            <person name="Klenk H.-P."/>
        </authorList>
    </citation>
    <scope>NUCLEOTIDE SEQUENCE [LARGE SCALE GENOMIC DNA]</scope>
    <source>
        <strain evidence="4 5">DSM 41649</strain>
    </source>
</reference>
<dbReference type="InterPro" id="IPR000092">
    <property type="entry name" value="Polyprenyl_synt"/>
</dbReference>
<dbReference type="Gene3D" id="1.10.600.10">
    <property type="entry name" value="Farnesyl Diphosphate Synthase"/>
    <property type="match status" value="1"/>
</dbReference>
<dbReference type="SUPFAM" id="SSF48576">
    <property type="entry name" value="Terpenoid synthases"/>
    <property type="match status" value="1"/>
</dbReference>
<dbReference type="Pfam" id="PF00348">
    <property type="entry name" value="polyprenyl_synt"/>
    <property type="match status" value="1"/>
</dbReference>
<dbReference type="SFLD" id="SFLDS00005">
    <property type="entry name" value="Isoprenoid_Synthase_Type_I"/>
    <property type="match status" value="1"/>
</dbReference>
<name>A0A561EXW8_9ACTN</name>
<dbReference type="PROSITE" id="PS00444">
    <property type="entry name" value="POLYPRENYL_SYNTHASE_2"/>
    <property type="match status" value="1"/>
</dbReference>
<evidence type="ECO:0000256" key="3">
    <source>
        <dbReference type="RuleBase" id="RU004466"/>
    </source>
</evidence>
<gene>
    <name evidence="4" type="ORF">FB465_5612</name>
</gene>
<evidence type="ECO:0000313" key="5">
    <source>
        <dbReference type="Proteomes" id="UP000318416"/>
    </source>
</evidence>
<dbReference type="RefSeq" id="WP_145794821.1">
    <property type="nucleotide sequence ID" value="NZ_BAAABR010000047.1"/>
</dbReference>
<proteinExistence type="inferred from homology"/>
<dbReference type="Proteomes" id="UP000318416">
    <property type="component" value="Unassembled WGS sequence"/>
</dbReference>
<organism evidence="4 5">
    <name type="scientific">Kitasatospora atroaurantiaca</name>
    <dbReference type="NCBI Taxonomy" id="285545"/>
    <lineage>
        <taxon>Bacteria</taxon>
        <taxon>Bacillati</taxon>
        <taxon>Actinomycetota</taxon>
        <taxon>Actinomycetes</taxon>
        <taxon>Kitasatosporales</taxon>
        <taxon>Streptomycetaceae</taxon>
        <taxon>Kitasatospora</taxon>
    </lineage>
</organism>
<dbReference type="PANTHER" id="PTHR12001">
    <property type="entry name" value="GERANYLGERANYL PYROPHOSPHATE SYNTHASE"/>
    <property type="match status" value="1"/>
</dbReference>
<keyword evidence="2" id="KW-0460">Magnesium</keyword>
<accession>A0A561EXW8</accession>
<dbReference type="GO" id="GO:0008299">
    <property type="term" value="P:isoprenoid biosynthetic process"/>
    <property type="evidence" value="ECO:0007669"/>
    <property type="project" value="InterPro"/>
</dbReference>
<dbReference type="GO" id="GO:0046872">
    <property type="term" value="F:metal ion binding"/>
    <property type="evidence" value="ECO:0007669"/>
    <property type="project" value="UniProtKB-KW"/>
</dbReference>
<comment type="similarity">
    <text evidence="3">Belongs to the FPP/GGPP synthase family.</text>
</comment>